<name>A0A1R3GJY2_COCAP</name>
<accession>A0A1R3GJY2</accession>
<gene>
    <name evidence="1" type="ORF">CCACVL1_25458</name>
</gene>
<dbReference type="Gramene" id="OMO58414">
    <property type="protein sequence ID" value="OMO58414"/>
    <property type="gene ID" value="CCACVL1_25458"/>
</dbReference>
<protein>
    <submittedName>
        <fullName evidence="1">Uncharacterized protein</fullName>
    </submittedName>
</protein>
<reference evidence="1 2" key="1">
    <citation type="submission" date="2013-09" db="EMBL/GenBank/DDBJ databases">
        <title>Corchorus capsularis genome sequencing.</title>
        <authorList>
            <person name="Alam M."/>
            <person name="Haque M.S."/>
            <person name="Islam M.S."/>
            <person name="Emdad E.M."/>
            <person name="Islam M.M."/>
            <person name="Ahmed B."/>
            <person name="Halim A."/>
            <person name="Hossen Q.M.M."/>
            <person name="Hossain M.Z."/>
            <person name="Ahmed R."/>
            <person name="Khan M.M."/>
            <person name="Islam R."/>
            <person name="Rashid M.M."/>
            <person name="Khan S.A."/>
            <person name="Rahman M.S."/>
            <person name="Alam M."/>
        </authorList>
    </citation>
    <scope>NUCLEOTIDE SEQUENCE [LARGE SCALE GENOMIC DNA]</scope>
    <source>
        <strain evidence="2">cv. CVL-1</strain>
        <tissue evidence="1">Whole seedling</tissue>
    </source>
</reference>
<keyword evidence="2" id="KW-1185">Reference proteome</keyword>
<organism evidence="1 2">
    <name type="scientific">Corchorus capsularis</name>
    <name type="common">Jute</name>
    <dbReference type="NCBI Taxonomy" id="210143"/>
    <lineage>
        <taxon>Eukaryota</taxon>
        <taxon>Viridiplantae</taxon>
        <taxon>Streptophyta</taxon>
        <taxon>Embryophyta</taxon>
        <taxon>Tracheophyta</taxon>
        <taxon>Spermatophyta</taxon>
        <taxon>Magnoliopsida</taxon>
        <taxon>eudicotyledons</taxon>
        <taxon>Gunneridae</taxon>
        <taxon>Pentapetalae</taxon>
        <taxon>rosids</taxon>
        <taxon>malvids</taxon>
        <taxon>Malvales</taxon>
        <taxon>Malvaceae</taxon>
        <taxon>Grewioideae</taxon>
        <taxon>Apeibeae</taxon>
        <taxon>Corchorus</taxon>
    </lineage>
</organism>
<evidence type="ECO:0000313" key="1">
    <source>
        <dbReference type="EMBL" id="OMO58414.1"/>
    </source>
</evidence>
<dbReference type="AlphaFoldDB" id="A0A1R3GJY2"/>
<comment type="caution">
    <text evidence="1">The sequence shown here is derived from an EMBL/GenBank/DDBJ whole genome shotgun (WGS) entry which is preliminary data.</text>
</comment>
<evidence type="ECO:0000313" key="2">
    <source>
        <dbReference type="Proteomes" id="UP000188268"/>
    </source>
</evidence>
<dbReference type="Proteomes" id="UP000188268">
    <property type="component" value="Unassembled WGS sequence"/>
</dbReference>
<dbReference type="EMBL" id="AWWV01014211">
    <property type="protein sequence ID" value="OMO58414.1"/>
    <property type="molecule type" value="Genomic_DNA"/>
</dbReference>
<proteinExistence type="predicted"/>
<sequence length="50" mass="5567">VGRVRVVYFFWSNRVGQVTGSGGLGGLSGSGHILTSLPARNERRRKFRMF</sequence>
<feature type="non-terminal residue" evidence="1">
    <location>
        <position position="1"/>
    </location>
</feature>